<dbReference type="AlphaFoldDB" id="A0A1Q5ZW86"/>
<comment type="caution">
    <text evidence="1">The sequence shown here is derived from an EMBL/GenBank/DDBJ whole genome shotgun (WGS) entry which is preliminary data.</text>
</comment>
<gene>
    <name evidence="1" type="ORF">RG47T_1450</name>
</gene>
<dbReference type="OrthoDB" id="9811804at2"/>
<protein>
    <recommendedName>
        <fullName evidence="3">Swt1-like HEPN domain-containing protein</fullName>
    </recommendedName>
</protein>
<organism evidence="1 2">
    <name type="scientific">Mucilaginibacter polytrichastri</name>
    <dbReference type="NCBI Taxonomy" id="1302689"/>
    <lineage>
        <taxon>Bacteria</taxon>
        <taxon>Pseudomonadati</taxon>
        <taxon>Bacteroidota</taxon>
        <taxon>Sphingobacteriia</taxon>
        <taxon>Sphingobacteriales</taxon>
        <taxon>Sphingobacteriaceae</taxon>
        <taxon>Mucilaginibacter</taxon>
    </lineage>
</organism>
<keyword evidence="2" id="KW-1185">Reference proteome</keyword>
<evidence type="ECO:0008006" key="3">
    <source>
        <dbReference type="Google" id="ProtNLM"/>
    </source>
</evidence>
<accession>A0A1Q5ZW86</accession>
<evidence type="ECO:0000313" key="1">
    <source>
        <dbReference type="EMBL" id="OKS86003.1"/>
    </source>
</evidence>
<dbReference type="RefSeq" id="WP_074488756.1">
    <property type="nucleotide sequence ID" value="NZ_FPAM01000002.1"/>
</dbReference>
<name>A0A1Q5ZW86_9SPHI</name>
<evidence type="ECO:0000313" key="2">
    <source>
        <dbReference type="Proteomes" id="UP000186720"/>
    </source>
</evidence>
<sequence>MITDIEEELKILENSVRDILNLVLFNKHGTNWEDFLKISPDRVENWKKRKDVEIARFKGVALETRLLYYSDFYDLKNIIDKHWDDGLVNVFQEKKSTLLFLEEAEKFRDPNAHRRELFEYQKHLIKGISGELRIRIMKFRGKRQNPDGFFPVIEAVKDSLGNGASNTVYAQQIITNQIIKVGDSIEIIGYSSDPLGGDIEYSIERIGKKNWSLENKKVINFTVSDIGKACDIQVMVRSKRDYHAYSSFDDYVDFRYLVIP</sequence>
<reference evidence="1 2" key="1">
    <citation type="submission" date="2016-11" db="EMBL/GenBank/DDBJ databases">
        <title>Whole Genome Sequencing of Mucilaginibacter polytrichastri RG4-7(T) isolated from the moss sample.</title>
        <authorList>
            <person name="Li Y."/>
        </authorList>
    </citation>
    <scope>NUCLEOTIDE SEQUENCE [LARGE SCALE GENOMIC DNA]</scope>
    <source>
        <strain evidence="1 2">RG4-7</strain>
    </source>
</reference>
<dbReference type="EMBL" id="MPPL01000001">
    <property type="protein sequence ID" value="OKS86003.1"/>
    <property type="molecule type" value="Genomic_DNA"/>
</dbReference>
<dbReference type="Proteomes" id="UP000186720">
    <property type="component" value="Unassembled WGS sequence"/>
</dbReference>
<proteinExistence type="predicted"/>
<dbReference type="STRING" id="1302689.RG47T_1450"/>